<organism evidence="7 8">
    <name type="scientific">Moellerella wisconsensis ATCC 35017</name>
    <dbReference type="NCBI Taxonomy" id="1354267"/>
    <lineage>
        <taxon>Bacteria</taxon>
        <taxon>Pseudomonadati</taxon>
        <taxon>Pseudomonadota</taxon>
        <taxon>Gammaproteobacteria</taxon>
        <taxon>Enterobacterales</taxon>
        <taxon>Morganellaceae</taxon>
        <taxon>Moellerella</taxon>
    </lineage>
</organism>
<dbReference type="AlphaFoldDB" id="A0A0N0Z985"/>
<evidence type="ECO:0000313" key="7">
    <source>
        <dbReference type="EMBL" id="KPD04019.1"/>
    </source>
</evidence>
<dbReference type="Gene3D" id="1.20.1540.10">
    <property type="entry name" value="Rhomboid-like"/>
    <property type="match status" value="1"/>
</dbReference>
<dbReference type="Proteomes" id="UP000053226">
    <property type="component" value="Unassembled WGS sequence"/>
</dbReference>
<dbReference type="RefSeq" id="WP_174721762.1">
    <property type="nucleotide sequence ID" value="NZ_CAWMUS010000006.1"/>
</dbReference>
<evidence type="ECO:0000256" key="4">
    <source>
        <dbReference type="ARBA" id="ARBA00023136"/>
    </source>
</evidence>
<dbReference type="InterPro" id="IPR035952">
    <property type="entry name" value="Rhomboid-like_sf"/>
</dbReference>
<keyword evidence="7" id="KW-0378">Hydrolase</keyword>
<feature type="domain" description="Peptidase S54 rhomboid" evidence="6">
    <location>
        <begin position="51"/>
        <end position="185"/>
    </location>
</feature>
<dbReference type="GO" id="GO:0016020">
    <property type="term" value="C:membrane"/>
    <property type="evidence" value="ECO:0007669"/>
    <property type="project" value="UniProtKB-SubCell"/>
</dbReference>
<feature type="transmembrane region" description="Helical" evidence="5">
    <location>
        <begin position="140"/>
        <end position="158"/>
    </location>
</feature>
<feature type="transmembrane region" description="Helical" evidence="5">
    <location>
        <begin position="114"/>
        <end position="133"/>
    </location>
</feature>
<evidence type="ECO:0000256" key="5">
    <source>
        <dbReference type="SAM" id="Phobius"/>
    </source>
</evidence>
<dbReference type="EC" id="3.4.21.-" evidence="7"/>
<sequence>MKLNSIKIWLKQRLLFLLGLALLLILLQLINSLTAGGLLYFGLVPRSSHGLIGIFCAPFIHGSWGHLFSNLPPLLIMSGLLLYQSIRQFIYASLFIIIMGGLLVWLFGSSAIHIGASGWIFGLWALLLTQGVLRRNKIDIIIAVIVLIYFGGMASGLLPGQQYISTSSHLSGAIAGVLYGWILRKKAIGRKNTNAA</sequence>
<keyword evidence="4 5" id="KW-0472">Membrane</keyword>
<reference evidence="7 8" key="1">
    <citation type="submission" date="2015-07" db="EMBL/GenBank/DDBJ databases">
        <title>ATOL: Assembling a taxonomically balanced genome-scale reconstruction of the evolutionary history of the Enterobacteriaceae.</title>
        <authorList>
            <person name="Plunkett G.III."/>
            <person name="Neeno-Eckwall E.C."/>
            <person name="Glasner J.D."/>
            <person name="Perna N.T."/>
        </authorList>
    </citation>
    <scope>NUCLEOTIDE SEQUENCE [LARGE SCALE GENOMIC DNA]</scope>
    <source>
        <strain evidence="7 8">ATCC 35017</strain>
    </source>
</reference>
<keyword evidence="8" id="KW-1185">Reference proteome</keyword>
<evidence type="ECO:0000259" key="6">
    <source>
        <dbReference type="Pfam" id="PF01694"/>
    </source>
</evidence>
<proteinExistence type="predicted"/>
<comment type="caution">
    <text evidence="7">The sequence shown here is derived from an EMBL/GenBank/DDBJ whole genome shotgun (WGS) entry which is preliminary data.</text>
</comment>
<evidence type="ECO:0000256" key="2">
    <source>
        <dbReference type="ARBA" id="ARBA00022692"/>
    </source>
</evidence>
<dbReference type="InterPro" id="IPR022764">
    <property type="entry name" value="Peptidase_S54_rhomboid_dom"/>
</dbReference>
<name>A0A0N0Z985_9GAMM</name>
<evidence type="ECO:0000313" key="8">
    <source>
        <dbReference type="Proteomes" id="UP000053226"/>
    </source>
</evidence>
<dbReference type="PANTHER" id="PTHR43066">
    <property type="entry name" value="RHOMBOID-RELATED PROTEIN"/>
    <property type="match status" value="1"/>
</dbReference>
<comment type="subcellular location">
    <subcellularLocation>
        <location evidence="1">Membrane</location>
        <topology evidence="1">Multi-pass membrane protein</topology>
    </subcellularLocation>
</comment>
<protein>
    <submittedName>
        <fullName evidence="7">Rhomboid family protein</fullName>
        <ecNumber evidence="7">3.4.21.-</ecNumber>
    </submittedName>
</protein>
<accession>A0A0N0Z985</accession>
<dbReference type="PANTHER" id="PTHR43066:SF11">
    <property type="entry name" value="PEPTIDASE S54 RHOMBOID DOMAIN-CONTAINING PROTEIN"/>
    <property type="match status" value="1"/>
</dbReference>
<evidence type="ECO:0000256" key="3">
    <source>
        <dbReference type="ARBA" id="ARBA00022989"/>
    </source>
</evidence>
<keyword evidence="2 5" id="KW-0812">Transmembrane</keyword>
<dbReference type="SUPFAM" id="SSF144091">
    <property type="entry name" value="Rhomboid-like"/>
    <property type="match status" value="1"/>
</dbReference>
<feature type="transmembrane region" description="Helical" evidence="5">
    <location>
        <begin position="164"/>
        <end position="183"/>
    </location>
</feature>
<dbReference type="GO" id="GO:0004252">
    <property type="term" value="F:serine-type endopeptidase activity"/>
    <property type="evidence" value="ECO:0007669"/>
    <property type="project" value="InterPro"/>
</dbReference>
<dbReference type="Pfam" id="PF01694">
    <property type="entry name" value="Rhomboid"/>
    <property type="match status" value="1"/>
</dbReference>
<keyword evidence="3 5" id="KW-1133">Transmembrane helix</keyword>
<dbReference type="EMBL" id="LGAA01000006">
    <property type="protein sequence ID" value="KPD04019.1"/>
    <property type="molecule type" value="Genomic_DNA"/>
</dbReference>
<gene>
    <name evidence="7" type="ORF">M992_0616</name>
</gene>
<feature type="transmembrane region" description="Helical" evidence="5">
    <location>
        <begin position="89"/>
        <end position="108"/>
    </location>
</feature>
<evidence type="ECO:0000256" key="1">
    <source>
        <dbReference type="ARBA" id="ARBA00004141"/>
    </source>
</evidence>